<dbReference type="GO" id="GO:0006508">
    <property type="term" value="P:proteolysis"/>
    <property type="evidence" value="ECO:0007669"/>
    <property type="project" value="UniProtKB-KW"/>
</dbReference>
<dbReference type="NCBIfam" id="TIGR04183">
    <property type="entry name" value="Por_Secre_tail"/>
    <property type="match status" value="1"/>
</dbReference>
<dbReference type="GO" id="GO:0004252">
    <property type="term" value="F:serine-type endopeptidase activity"/>
    <property type="evidence" value="ECO:0007669"/>
    <property type="project" value="InterPro"/>
</dbReference>
<evidence type="ECO:0000313" key="6">
    <source>
        <dbReference type="EMBL" id="MDG4946962.1"/>
    </source>
</evidence>
<dbReference type="InterPro" id="IPR024079">
    <property type="entry name" value="MetalloPept_cat_dom_sf"/>
</dbReference>
<dbReference type="Pfam" id="PF18962">
    <property type="entry name" value="Por_Secre_tail"/>
    <property type="match status" value="1"/>
</dbReference>
<evidence type="ECO:0000256" key="1">
    <source>
        <dbReference type="ARBA" id="ARBA00022670"/>
    </source>
</evidence>
<gene>
    <name evidence="6" type="ORF">NMK71_11115</name>
</gene>
<dbReference type="Pfam" id="PF10342">
    <property type="entry name" value="Kre9_KNH"/>
    <property type="match status" value="1"/>
</dbReference>
<dbReference type="InterPro" id="IPR002884">
    <property type="entry name" value="P_dom"/>
</dbReference>
<organism evidence="6 7">
    <name type="scientific">Profundicola chukchiensis</name>
    <dbReference type="NCBI Taxonomy" id="2961959"/>
    <lineage>
        <taxon>Bacteria</taxon>
        <taxon>Pseudomonadati</taxon>
        <taxon>Bacteroidota</taxon>
        <taxon>Flavobacteriia</taxon>
        <taxon>Flavobacteriales</taxon>
        <taxon>Weeksellaceae</taxon>
        <taxon>Profundicola</taxon>
    </lineage>
</organism>
<keyword evidence="3" id="KW-0378">Hydrolase</keyword>
<dbReference type="InterPro" id="IPR008979">
    <property type="entry name" value="Galactose-bd-like_sf"/>
</dbReference>
<feature type="chain" id="PRO_5040980223" evidence="4">
    <location>
        <begin position="19"/>
        <end position="887"/>
    </location>
</feature>
<keyword evidence="2 4" id="KW-0732">Signal</keyword>
<keyword evidence="7" id="KW-1185">Reference proteome</keyword>
<dbReference type="Gene3D" id="2.60.120.260">
    <property type="entry name" value="Galactose-binding domain-like"/>
    <property type="match status" value="1"/>
</dbReference>
<dbReference type="SUPFAM" id="SSF55486">
    <property type="entry name" value="Metalloproteases ('zincins'), catalytic domain"/>
    <property type="match status" value="1"/>
</dbReference>
<evidence type="ECO:0000313" key="7">
    <source>
        <dbReference type="Proteomes" id="UP001152599"/>
    </source>
</evidence>
<protein>
    <submittedName>
        <fullName evidence="6">M12 family metallo-peptidase</fullName>
    </submittedName>
</protein>
<dbReference type="GO" id="GO:0008237">
    <property type="term" value="F:metallopeptidase activity"/>
    <property type="evidence" value="ECO:0007669"/>
    <property type="project" value="InterPro"/>
</dbReference>
<feature type="domain" description="P/Homo B" evidence="5">
    <location>
        <begin position="634"/>
        <end position="795"/>
    </location>
</feature>
<dbReference type="RefSeq" id="WP_304421244.1">
    <property type="nucleotide sequence ID" value="NZ_JANCMU010000008.1"/>
</dbReference>
<dbReference type="PROSITE" id="PS51829">
    <property type="entry name" value="P_HOMO_B"/>
    <property type="match status" value="1"/>
</dbReference>
<dbReference type="Gene3D" id="3.40.390.10">
    <property type="entry name" value="Collagenase (Catalytic Domain)"/>
    <property type="match status" value="1"/>
</dbReference>
<dbReference type="InterPro" id="IPR026444">
    <property type="entry name" value="Secre_tail"/>
</dbReference>
<evidence type="ECO:0000256" key="2">
    <source>
        <dbReference type="ARBA" id="ARBA00022729"/>
    </source>
</evidence>
<proteinExistence type="predicted"/>
<dbReference type="InterPro" id="IPR013783">
    <property type="entry name" value="Ig-like_fold"/>
</dbReference>
<keyword evidence="1" id="KW-0645">Protease</keyword>
<accession>A0A9X4RXH7</accession>
<dbReference type="Gene3D" id="2.60.40.10">
    <property type="entry name" value="Immunoglobulins"/>
    <property type="match status" value="1"/>
</dbReference>
<dbReference type="Pfam" id="PF13583">
    <property type="entry name" value="Reprolysin_4"/>
    <property type="match status" value="1"/>
</dbReference>
<dbReference type="Proteomes" id="UP001152599">
    <property type="component" value="Unassembled WGS sequence"/>
</dbReference>
<evidence type="ECO:0000259" key="5">
    <source>
        <dbReference type="PROSITE" id="PS51829"/>
    </source>
</evidence>
<name>A0A9X4RXH7_9FLAO</name>
<sequence length="887" mass="95495">MKTRLFMLCLIMSGSIFAQNFWTSTSINQKELKDNKVVVQDQNLYAIDLAALMNHLEGVPERVNYAIESNHTLEFPNIHGKFEKFYVAEASNFAPGLQAQFPNIRSYRGVSTTNPAVSIAFSVSPLGVQSMRVEAGNYTTFTEAVTTDNSVYIVKRKSDKSPEWACTTTPDEEMENELLDRYHNAPEGLDADDQTMRDFRLALSCTGEYAQYFGGTVEGALAGMNATMTRVNSILERDVTVHLTMIENNADVVYTNAATDPYSPASGMSAWNNQLQSTLTSVIGDANYDIGHLFGATGGGGNAGCIGCVCGPRKGSAFTSPYDGQPEGDRFDVDFVVHEIGHQLGANHTFSRYEGTGVNYEPGSGSTIMGYAGITYPHTNVQMYSDDYFHTGSIQQITYNIKNKTCPTETIIANQTPTVDAGGGYTIPVGTPFILSGSGADADGDEITFTWEQVDSSSSAYNDFKVGDPNRSNGPIVRSVPPTTSPVRYIPSFDKVKQGILSTPFESVSNVARSMNFALQVRDNNPAGGQTISERVRIGVTANGGAFRVNSPNSSSSVPTGSELEVTWNVAETTQAPVNTTLVDILLSTDDGDTFTLLAENVDNNGSYTVNIPADAMTENAFIMVKAVDNIFYALSQKFLIGYDVSVTCHDFDAIGLPLDIADGTGSSYGSYAVGTVPVTDVGPVEEIRVSVDITHTYVGDLQIAFNSPSPSNLNFIWNRQCASADNLNLTFADGEPAVDCSETTSGTVAPNVPFSSYEGFQTQGNWLVGVRDGGSGDTGTFNAATISFCKTTTSPMGVNDVNKDNMMVHVYPNPSKGEFNVKMDLATKGVSLGVYDVTGKQILSYKDKEATGTFNHALNLDSVAQGVYILQIQTGNEIISKKLIVK</sequence>
<evidence type="ECO:0000256" key="4">
    <source>
        <dbReference type="SAM" id="SignalP"/>
    </source>
</evidence>
<dbReference type="Pfam" id="PF01483">
    <property type="entry name" value="P_proprotein"/>
    <property type="match status" value="1"/>
</dbReference>
<dbReference type="InterPro" id="IPR018466">
    <property type="entry name" value="Kre9/Knh1-like_N"/>
</dbReference>
<dbReference type="AlphaFoldDB" id="A0A9X4RXH7"/>
<dbReference type="EMBL" id="JANCMU010000008">
    <property type="protein sequence ID" value="MDG4946962.1"/>
    <property type="molecule type" value="Genomic_DNA"/>
</dbReference>
<feature type="signal peptide" evidence="4">
    <location>
        <begin position="1"/>
        <end position="18"/>
    </location>
</feature>
<dbReference type="SUPFAM" id="SSF49785">
    <property type="entry name" value="Galactose-binding domain-like"/>
    <property type="match status" value="1"/>
</dbReference>
<reference evidence="6" key="1">
    <citation type="submission" date="2022-07" db="EMBL/GenBank/DDBJ databases">
        <title>Description and genome-wide analysis of Profundicola chukchiensis gen. nov., sp. nov., marine bacteria isolated from bottom sediments of the Chukchi Sea.</title>
        <authorList>
            <person name="Romanenko L."/>
            <person name="Otstavnykh N."/>
            <person name="Kurilenko V."/>
            <person name="Eremeev V."/>
            <person name="Velansky P."/>
            <person name="Mikhailov V."/>
            <person name="Isaeva M."/>
        </authorList>
    </citation>
    <scope>NUCLEOTIDE SEQUENCE</scope>
    <source>
        <strain evidence="6">KMM 9713</strain>
    </source>
</reference>
<comment type="caution">
    <text evidence="6">The sequence shown here is derived from an EMBL/GenBank/DDBJ whole genome shotgun (WGS) entry which is preliminary data.</text>
</comment>
<evidence type="ECO:0000256" key="3">
    <source>
        <dbReference type="ARBA" id="ARBA00022801"/>
    </source>
</evidence>